<reference evidence="2" key="1">
    <citation type="submission" date="2022-03" db="EMBL/GenBank/DDBJ databases">
        <title>Draft Genome Sequence of Firmicute Strain S0AB, a Heterotrophic Iron/Sulfur-Oxidizing Extreme Acidophile.</title>
        <authorList>
            <person name="Vergara E."/>
            <person name="Pakostova E."/>
            <person name="Johnson D.B."/>
            <person name="Holmes D.S."/>
        </authorList>
    </citation>
    <scope>NUCLEOTIDE SEQUENCE</scope>
    <source>
        <strain evidence="2">S0AB</strain>
    </source>
</reference>
<feature type="transmembrane region" description="Helical" evidence="1">
    <location>
        <begin position="12"/>
        <end position="39"/>
    </location>
</feature>
<dbReference type="Proteomes" id="UP001139263">
    <property type="component" value="Unassembled WGS sequence"/>
</dbReference>
<organism evidence="2 3">
    <name type="scientific">Sulfoacidibacillus ferrooxidans</name>
    <dbReference type="NCBI Taxonomy" id="2005001"/>
    <lineage>
        <taxon>Bacteria</taxon>
        <taxon>Bacillati</taxon>
        <taxon>Bacillota</taxon>
        <taxon>Bacilli</taxon>
        <taxon>Bacillales</taxon>
        <taxon>Alicyclobacillaceae</taxon>
        <taxon>Sulfoacidibacillus</taxon>
    </lineage>
</organism>
<keyword evidence="1" id="KW-1133">Transmembrane helix</keyword>
<keyword evidence="1" id="KW-0812">Transmembrane</keyword>
<name>A0A9X2AD81_9BACL</name>
<evidence type="ECO:0000256" key="1">
    <source>
        <dbReference type="SAM" id="Phobius"/>
    </source>
</evidence>
<keyword evidence="3" id="KW-1185">Reference proteome</keyword>
<sequence length="41" mass="4522">MALGEKQFRTNIRTGIFVSGVCISAIGDFIYLVTINVFVLD</sequence>
<comment type="caution">
    <text evidence="2">The sequence shown here is derived from an EMBL/GenBank/DDBJ whole genome shotgun (WGS) entry which is preliminary data.</text>
</comment>
<gene>
    <name evidence="2" type="ORF">MM817_03288</name>
</gene>
<evidence type="ECO:0000313" key="2">
    <source>
        <dbReference type="EMBL" id="MCI0184988.1"/>
    </source>
</evidence>
<proteinExistence type="predicted"/>
<accession>A0A9X2AD81</accession>
<dbReference type="EMBL" id="JALBUF010000066">
    <property type="protein sequence ID" value="MCI0184988.1"/>
    <property type="molecule type" value="Genomic_DNA"/>
</dbReference>
<protein>
    <submittedName>
        <fullName evidence="2">Uncharacterized protein</fullName>
    </submittedName>
</protein>
<evidence type="ECO:0000313" key="3">
    <source>
        <dbReference type="Proteomes" id="UP001139263"/>
    </source>
</evidence>
<dbReference type="AlphaFoldDB" id="A0A9X2AD81"/>
<keyword evidence="1" id="KW-0472">Membrane</keyword>